<comment type="caution">
    <text evidence="1">The sequence shown here is derived from an EMBL/GenBank/DDBJ whole genome shotgun (WGS) entry which is preliminary data.</text>
</comment>
<proteinExistence type="predicted"/>
<reference evidence="2" key="1">
    <citation type="journal article" date="2019" name="Int. J. Syst. Evol. Microbiol.">
        <title>The Global Catalogue of Microorganisms (GCM) 10K type strain sequencing project: providing services to taxonomists for standard genome sequencing and annotation.</title>
        <authorList>
            <consortium name="The Broad Institute Genomics Platform"/>
            <consortium name="The Broad Institute Genome Sequencing Center for Infectious Disease"/>
            <person name="Wu L."/>
            <person name="Ma J."/>
        </authorList>
    </citation>
    <scope>NUCLEOTIDE SEQUENCE [LARGE SCALE GENOMIC DNA]</scope>
    <source>
        <strain evidence="2">KCTC 42248</strain>
    </source>
</reference>
<keyword evidence="2" id="KW-1185">Reference proteome</keyword>
<name>A0ABW5NHT7_9SPHI</name>
<organism evidence="1 2">
    <name type="scientific">Sphingobacterium corticis</name>
    <dbReference type="NCBI Taxonomy" id="1812823"/>
    <lineage>
        <taxon>Bacteria</taxon>
        <taxon>Pseudomonadati</taxon>
        <taxon>Bacteroidota</taxon>
        <taxon>Sphingobacteriia</taxon>
        <taxon>Sphingobacteriales</taxon>
        <taxon>Sphingobacteriaceae</taxon>
        <taxon>Sphingobacterium</taxon>
    </lineage>
</organism>
<evidence type="ECO:0000313" key="1">
    <source>
        <dbReference type="EMBL" id="MFD2598459.1"/>
    </source>
</evidence>
<protein>
    <submittedName>
        <fullName evidence="1">M949_RS01915 family surface polysaccharide biosynthesis protein</fullName>
    </submittedName>
</protein>
<dbReference type="NCBIfam" id="NF046077">
    <property type="entry name" value="LPS_M949_RS01915"/>
    <property type="match status" value="1"/>
</dbReference>
<accession>A0ABW5NHT7</accession>
<dbReference type="Proteomes" id="UP001597393">
    <property type="component" value="Unassembled WGS sequence"/>
</dbReference>
<evidence type="ECO:0000313" key="2">
    <source>
        <dbReference type="Proteomes" id="UP001597393"/>
    </source>
</evidence>
<sequence>MNIRYILILYALLWCATRTLAQDKSVRASVLASEEVEKLFPSSVKAEHGIRFPVFRVYSYVDESGKHFCVLTESKDAQDSNGDVANNKIQAFLFNAGEVFLKKNGELSDQILGNESEEESIWFWTKYASFDDLDKDGIIDPILVYGTSALNGTDDGRVIITVQHKDVFYHIRHQNGILDDERHTNIDPAFYDAPKSIQEAIKGTIVAISNDEKAIFPYNWKEALKAKKTVWRE</sequence>
<dbReference type="EMBL" id="JBHUMA010000004">
    <property type="protein sequence ID" value="MFD2598459.1"/>
    <property type="molecule type" value="Genomic_DNA"/>
</dbReference>
<dbReference type="InterPro" id="IPR058148">
    <property type="entry name" value="M949_RS01915-like_dom"/>
</dbReference>
<gene>
    <name evidence="1" type="ORF">ACFSQ3_05790</name>
</gene>
<dbReference type="RefSeq" id="WP_380868359.1">
    <property type="nucleotide sequence ID" value="NZ_JBHUMA010000004.1"/>
</dbReference>